<evidence type="ECO:0000256" key="2">
    <source>
        <dbReference type="ARBA" id="ARBA00010790"/>
    </source>
</evidence>
<evidence type="ECO:0000313" key="7">
    <source>
        <dbReference type="EMBL" id="SAL02846.1"/>
    </source>
</evidence>
<dbReference type="PANTHER" id="PTHR11552:SF147">
    <property type="entry name" value="CHOLINE DEHYDROGENASE, MITOCHONDRIAL"/>
    <property type="match status" value="1"/>
</dbReference>
<dbReference type="Pfam" id="PF05199">
    <property type="entry name" value="GMC_oxred_C"/>
    <property type="match status" value="1"/>
</dbReference>
<dbReference type="GO" id="GO:0016614">
    <property type="term" value="F:oxidoreductase activity, acting on CH-OH group of donors"/>
    <property type="evidence" value="ECO:0007669"/>
    <property type="project" value="InterPro"/>
</dbReference>
<dbReference type="InterPro" id="IPR012132">
    <property type="entry name" value="GMC_OxRdtase"/>
</dbReference>
<dbReference type="NCBIfam" id="NF002550">
    <property type="entry name" value="PRK02106.1"/>
    <property type="match status" value="1"/>
</dbReference>
<dbReference type="PANTHER" id="PTHR11552">
    <property type="entry name" value="GLUCOSE-METHANOL-CHOLINE GMC OXIDOREDUCTASE"/>
    <property type="match status" value="1"/>
</dbReference>
<dbReference type="Gene3D" id="3.30.560.10">
    <property type="entry name" value="Glucose Oxidase, domain 3"/>
    <property type="match status" value="1"/>
</dbReference>
<gene>
    <name evidence="7" type="ORF">AWB78_06442</name>
</gene>
<organism evidence="7 8">
    <name type="scientific">Caballeronia calidae</name>
    <dbReference type="NCBI Taxonomy" id="1777139"/>
    <lineage>
        <taxon>Bacteria</taxon>
        <taxon>Pseudomonadati</taxon>
        <taxon>Pseudomonadota</taxon>
        <taxon>Betaproteobacteria</taxon>
        <taxon>Burkholderiales</taxon>
        <taxon>Burkholderiaceae</taxon>
        <taxon>Caballeronia</taxon>
    </lineage>
</organism>
<dbReference type="PROSITE" id="PS00624">
    <property type="entry name" value="GMC_OXRED_2"/>
    <property type="match status" value="1"/>
</dbReference>
<dbReference type="Proteomes" id="UP000071859">
    <property type="component" value="Unassembled WGS sequence"/>
</dbReference>
<reference evidence="7" key="1">
    <citation type="submission" date="2016-01" db="EMBL/GenBank/DDBJ databases">
        <authorList>
            <person name="Peeters C."/>
        </authorList>
    </citation>
    <scope>NUCLEOTIDE SEQUENCE</scope>
    <source>
        <strain evidence="7">LMG 29321</strain>
    </source>
</reference>
<dbReference type="PIRSF" id="PIRSF000137">
    <property type="entry name" value="Alcohol_oxidase"/>
    <property type="match status" value="1"/>
</dbReference>
<comment type="cofactor">
    <cofactor evidence="1 5">
        <name>FAD</name>
        <dbReference type="ChEBI" id="CHEBI:57692"/>
    </cofactor>
</comment>
<feature type="binding site" evidence="5">
    <location>
        <position position="83"/>
    </location>
    <ligand>
        <name>FAD</name>
        <dbReference type="ChEBI" id="CHEBI:57692"/>
    </ligand>
</feature>
<feature type="domain" description="Glucose-methanol-choline oxidoreductase N-terminal" evidence="6">
    <location>
        <begin position="253"/>
        <end position="267"/>
    </location>
</feature>
<dbReference type="SUPFAM" id="SSF54373">
    <property type="entry name" value="FAD-linked reductases, C-terminal domain"/>
    <property type="match status" value="1"/>
</dbReference>
<dbReference type="OrthoDB" id="9785276at2"/>
<keyword evidence="4 5" id="KW-0274">FAD</keyword>
<keyword evidence="3" id="KW-0285">Flavoprotein</keyword>
<evidence type="ECO:0000256" key="4">
    <source>
        <dbReference type="ARBA" id="ARBA00022827"/>
    </source>
</evidence>
<dbReference type="InterPro" id="IPR007867">
    <property type="entry name" value="GMC_OxRtase_C"/>
</dbReference>
<evidence type="ECO:0000313" key="8">
    <source>
        <dbReference type="Proteomes" id="UP000071859"/>
    </source>
</evidence>
<evidence type="ECO:0000256" key="3">
    <source>
        <dbReference type="ARBA" id="ARBA00022630"/>
    </source>
</evidence>
<dbReference type="InterPro" id="IPR000172">
    <property type="entry name" value="GMC_OxRdtase_N"/>
</dbReference>
<feature type="binding site" evidence="5">
    <location>
        <position position="218"/>
    </location>
    <ligand>
        <name>FAD</name>
        <dbReference type="ChEBI" id="CHEBI:57692"/>
    </ligand>
</feature>
<proteinExistence type="inferred from homology"/>
<evidence type="ECO:0000256" key="1">
    <source>
        <dbReference type="ARBA" id="ARBA00001974"/>
    </source>
</evidence>
<dbReference type="GO" id="GO:0050660">
    <property type="term" value="F:flavin adenine dinucleotide binding"/>
    <property type="evidence" value="ECO:0007669"/>
    <property type="project" value="InterPro"/>
</dbReference>
<dbReference type="RefSeq" id="WP_062610562.1">
    <property type="nucleotide sequence ID" value="NZ_FCOX02000051.1"/>
</dbReference>
<name>A0A158E8X2_9BURK</name>
<comment type="caution">
    <text evidence="7">The sequence shown here is derived from an EMBL/GenBank/DDBJ whole genome shotgun (WGS) entry which is preliminary data.</text>
</comment>
<sequence>MQTYDYIVVGAGSAGCVLANRLSESGKHSVLLLEGGPVDDSFWLRMPLGYGKTIYETQFARHFYTDPEPTMGNREIFWPRGVVLGGSSSINGLIFIRGQHEDYDAWADAGCTGWSFKDVLPYFRKSEHNTRGESTWHGANGPLWCSDINERFELMEAFFDAGAELGIPRNPDFNGAQQEGCGYYQMFIKEGKRCSTAVAYLRPAMNRANLRVETQAHVERVVFEGKRASGVEFTQNGAKFHIAARREVILSAGALQSPQLLQLSGIGAAGLLRRHGIDLVSDLPGVGENLQDHLQLRSIYRVTKPITINDGMRTKAGRLGLGLNYLLRKRGPLAYTATPGGMFARVLPESKTPDVQFHFGAISAEKTRTDPHKFSGCTFSVCQLRPESRGRLAIKSADSRESPSIVANYLTAEVDQRCAIEGLRLIQRLADTRAMKPYLRDTFSPKAPLATDDELLAFARETGGTIFHPSGTCKMGVDDMSVVDPELRVRGVGGLRVVDCSIMPLLVSGNTNSPTVMIAEKAADMILAAASRGDASSVGFDNDVERSTATMS</sequence>
<dbReference type="SUPFAM" id="SSF51905">
    <property type="entry name" value="FAD/NAD(P)-binding domain"/>
    <property type="match status" value="1"/>
</dbReference>
<comment type="similarity">
    <text evidence="2">Belongs to the GMC oxidoreductase family.</text>
</comment>
<dbReference type="InterPro" id="IPR036188">
    <property type="entry name" value="FAD/NAD-bd_sf"/>
</dbReference>
<protein>
    <submittedName>
        <fullName evidence="7">Choline dehydrogenase</fullName>
    </submittedName>
</protein>
<dbReference type="Gene3D" id="3.50.50.60">
    <property type="entry name" value="FAD/NAD(P)-binding domain"/>
    <property type="match status" value="1"/>
</dbReference>
<dbReference type="Pfam" id="PF00732">
    <property type="entry name" value="GMC_oxred_N"/>
    <property type="match status" value="1"/>
</dbReference>
<accession>A0A158E8X2</accession>
<dbReference type="EMBL" id="FCOX02000051">
    <property type="protein sequence ID" value="SAL02846.1"/>
    <property type="molecule type" value="Genomic_DNA"/>
</dbReference>
<dbReference type="AlphaFoldDB" id="A0A158E8X2"/>
<keyword evidence="8" id="KW-1185">Reference proteome</keyword>
<evidence type="ECO:0000256" key="5">
    <source>
        <dbReference type="PIRSR" id="PIRSR000137-2"/>
    </source>
</evidence>
<evidence type="ECO:0000259" key="6">
    <source>
        <dbReference type="PROSITE" id="PS00624"/>
    </source>
</evidence>